<keyword evidence="1" id="KW-1133">Transmembrane helix</keyword>
<dbReference type="Pfam" id="PF07963">
    <property type="entry name" value="N_methyl"/>
    <property type="match status" value="1"/>
</dbReference>
<comment type="caution">
    <text evidence="2">The sequence shown here is derived from an EMBL/GenBank/DDBJ whole genome shotgun (WGS) entry which is preliminary data.</text>
</comment>
<evidence type="ECO:0000256" key="1">
    <source>
        <dbReference type="SAM" id="Phobius"/>
    </source>
</evidence>
<accession>A0A8J3YW12</accession>
<gene>
    <name evidence="2" type="ORF">Val02_77810</name>
</gene>
<organism evidence="2 3">
    <name type="scientific">Virgisporangium aliadipatigenens</name>
    <dbReference type="NCBI Taxonomy" id="741659"/>
    <lineage>
        <taxon>Bacteria</taxon>
        <taxon>Bacillati</taxon>
        <taxon>Actinomycetota</taxon>
        <taxon>Actinomycetes</taxon>
        <taxon>Micromonosporales</taxon>
        <taxon>Micromonosporaceae</taxon>
        <taxon>Virgisporangium</taxon>
    </lineage>
</organism>
<dbReference type="EMBL" id="BOPF01000040">
    <property type="protein sequence ID" value="GIJ50895.1"/>
    <property type="molecule type" value="Genomic_DNA"/>
</dbReference>
<keyword evidence="1" id="KW-0812">Transmembrane</keyword>
<dbReference type="AlphaFoldDB" id="A0A8J3YW12"/>
<protein>
    <recommendedName>
        <fullName evidence="4">Prepilin-type N-terminal cleavage/methylation domain-containing protein</fullName>
    </recommendedName>
</protein>
<dbReference type="InterPro" id="IPR012902">
    <property type="entry name" value="N_methyl_site"/>
</dbReference>
<name>A0A8J3YW12_9ACTN</name>
<keyword evidence="1" id="KW-0472">Membrane</keyword>
<feature type="transmembrane region" description="Helical" evidence="1">
    <location>
        <begin position="20"/>
        <end position="44"/>
    </location>
</feature>
<sequence>MTLLERFRRRLPVARGDDGFTLAEVLVSMVLMAVVMSVFMTGVLQMFRTANGTINAATAQGEINRMYLRLDRSIRYAASISNTYTALSDGNNIYLQYLVTNADPDVCNQLRLNVTDGVLQYRSWVSGQVISLTTGWQTLASNVVYGPTSPSPFTRSTSGDFQRLRLLIETRVPNTQVTAVTDVTFTAMNSSAKTLSDTVCIQNRPA</sequence>
<evidence type="ECO:0000313" key="2">
    <source>
        <dbReference type="EMBL" id="GIJ50895.1"/>
    </source>
</evidence>
<evidence type="ECO:0008006" key="4">
    <source>
        <dbReference type="Google" id="ProtNLM"/>
    </source>
</evidence>
<keyword evidence="3" id="KW-1185">Reference proteome</keyword>
<dbReference type="NCBIfam" id="TIGR02532">
    <property type="entry name" value="IV_pilin_GFxxxE"/>
    <property type="match status" value="1"/>
</dbReference>
<proteinExistence type="predicted"/>
<dbReference type="Proteomes" id="UP000619260">
    <property type="component" value="Unassembled WGS sequence"/>
</dbReference>
<reference evidence="2" key="1">
    <citation type="submission" date="2021-01" db="EMBL/GenBank/DDBJ databases">
        <title>Whole genome shotgun sequence of Virgisporangium aliadipatigenens NBRC 105644.</title>
        <authorList>
            <person name="Komaki H."/>
            <person name="Tamura T."/>
        </authorList>
    </citation>
    <scope>NUCLEOTIDE SEQUENCE</scope>
    <source>
        <strain evidence="2">NBRC 105644</strain>
    </source>
</reference>
<dbReference type="RefSeq" id="WP_203904313.1">
    <property type="nucleotide sequence ID" value="NZ_BOPF01000040.1"/>
</dbReference>
<evidence type="ECO:0000313" key="3">
    <source>
        <dbReference type="Proteomes" id="UP000619260"/>
    </source>
</evidence>